<sequence length="166" mass="18747">MRSCNRKWCQRPQWRASVCKRHWFEYAASRCVGGTKADLKLILLEEQGHRCANPGCRAPLAAGRGAHLDHDHDCCGSGKACVACTRGILCPACNLMLGSAKDDIERLRGAIEYLETFRLYGKPIAIVNRGKRGNRRFRTPRERQAIKDALRPEGQLPSEWEYRPAP</sequence>
<accession>G1D3W9</accession>
<keyword evidence="2" id="KW-0540">Nuclease</keyword>
<dbReference type="InterPro" id="IPR004211">
    <property type="entry name" value="Endonuclease_7"/>
</dbReference>
<evidence type="ECO:0000313" key="3">
    <source>
        <dbReference type="Proteomes" id="UP000008414"/>
    </source>
</evidence>
<name>G1D3W9_9CAUD</name>
<dbReference type="EMBL" id="JF937101">
    <property type="protein sequence ID" value="AEK09467.1"/>
    <property type="molecule type" value="Genomic_DNA"/>
</dbReference>
<evidence type="ECO:0000313" key="2">
    <source>
        <dbReference type="EMBL" id="AEK09467.1"/>
    </source>
</evidence>
<dbReference type="OrthoDB" id="17535at10239"/>
<dbReference type="InterPro" id="IPR038563">
    <property type="entry name" value="Endonuclease_7_sf"/>
</dbReference>
<organism evidence="2 3">
    <name type="scientific">Mycobacterium phage LittleE</name>
    <dbReference type="NCBI Taxonomy" id="2922212"/>
    <lineage>
        <taxon>Viruses</taxon>
        <taxon>Duplodnaviria</taxon>
        <taxon>Heunggongvirae</taxon>
        <taxon>Uroviricota</taxon>
        <taxon>Caudoviricetes</taxon>
        <taxon>Omegavirus</taxon>
        <taxon>Omegavirus littlee</taxon>
    </lineage>
</organism>
<dbReference type="InterPro" id="IPR044925">
    <property type="entry name" value="His-Me_finger_sf"/>
</dbReference>
<keyword evidence="2" id="KW-0255">Endonuclease</keyword>
<proteinExistence type="predicted"/>
<dbReference type="Pfam" id="PF02945">
    <property type="entry name" value="Endonuclease_7"/>
    <property type="match status" value="1"/>
</dbReference>
<evidence type="ECO:0000256" key="1">
    <source>
        <dbReference type="SAM" id="MobiDB-lite"/>
    </source>
</evidence>
<protein>
    <submittedName>
        <fullName evidence="2">Endonuclease VII</fullName>
    </submittedName>
</protein>
<keyword evidence="3" id="KW-1185">Reference proteome</keyword>
<reference evidence="2 3" key="1">
    <citation type="journal article" date="2012" name="J. Virol.">
        <title>Complete Genome Sequences of 138 Mycobacteriophages.</title>
        <authorList>
            <consortium name="the Science Education Alliance Phage Hunters Advancing Genomics and Evolutionary Science Program"/>
            <consortium name="the KwaZulu-Natal Research Institute for Tuberculosis and HIV Mycobacterial Genetics Course Students"/>
            <consortium name="the Phage Hunters Integrating Research and Education Program"/>
            <person name="Hatfull G.F."/>
        </authorList>
    </citation>
    <scope>NUCLEOTIDE SEQUENCE [LARGE SCALE GENOMIC DNA]</scope>
    <source>
        <strain evidence="2">LittleE</strain>
    </source>
</reference>
<keyword evidence="2" id="KW-0378">Hydrolase</keyword>
<dbReference type="RefSeq" id="YP_009636995.1">
    <property type="nucleotide sequence ID" value="NC_042322.1"/>
</dbReference>
<dbReference type="Gene3D" id="3.40.1800.10">
    <property type="entry name" value="His-Me finger endonucleases"/>
    <property type="match status" value="1"/>
</dbReference>
<dbReference type="Proteomes" id="UP000008414">
    <property type="component" value="Segment"/>
</dbReference>
<dbReference type="GO" id="GO:0004519">
    <property type="term" value="F:endonuclease activity"/>
    <property type="evidence" value="ECO:0007669"/>
    <property type="project" value="UniProtKB-KW"/>
</dbReference>
<feature type="region of interest" description="Disordered" evidence="1">
    <location>
        <begin position="143"/>
        <end position="166"/>
    </location>
</feature>
<dbReference type="SUPFAM" id="SSF54060">
    <property type="entry name" value="His-Me finger endonucleases"/>
    <property type="match status" value="1"/>
</dbReference>
<gene>
    <name evidence="2" type="primary">84</name>
    <name evidence="2" type="ORF">LITTLEE_84</name>
</gene>
<dbReference type="GeneID" id="40233741"/>